<dbReference type="GO" id="GO:0000155">
    <property type="term" value="F:phosphorelay sensor kinase activity"/>
    <property type="evidence" value="ECO:0007669"/>
    <property type="project" value="InterPro"/>
</dbReference>
<keyword evidence="1" id="KW-0472">Membrane</keyword>
<evidence type="ECO:0000256" key="1">
    <source>
        <dbReference type="SAM" id="Phobius"/>
    </source>
</evidence>
<feature type="domain" description="Signal transduction histidine kinase internal region" evidence="2">
    <location>
        <begin position="154"/>
        <end position="232"/>
    </location>
</feature>
<keyword evidence="3" id="KW-0808">Transferase</keyword>
<evidence type="ECO:0000313" key="3">
    <source>
        <dbReference type="EMBL" id="REC62576.1"/>
    </source>
</evidence>
<dbReference type="InterPro" id="IPR036890">
    <property type="entry name" value="HATPase_C_sf"/>
</dbReference>
<dbReference type="EMBL" id="QNVT01000008">
    <property type="protein sequence ID" value="REC62576.1"/>
    <property type="molecule type" value="Genomic_DNA"/>
</dbReference>
<evidence type="ECO:0000259" key="2">
    <source>
        <dbReference type="Pfam" id="PF06580"/>
    </source>
</evidence>
<keyword evidence="1" id="KW-1133">Transmembrane helix</keyword>
<evidence type="ECO:0000313" key="4">
    <source>
        <dbReference type="Proteomes" id="UP000256686"/>
    </source>
</evidence>
<dbReference type="AlphaFoldDB" id="A0A3D9CAF2"/>
<reference evidence="4" key="1">
    <citation type="submission" date="2018-06" db="EMBL/GenBank/DDBJ databases">
        <authorList>
            <person name="Lum Nde A."/>
            <person name="Hugo C."/>
        </authorList>
    </citation>
    <scope>NUCLEOTIDE SEQUENCE [LARGE SCALE GENOMIC DNA]</scope>
    <source>
        <strain evidence="4">1_F178</strain>
    </source>
</reference>
<feature type="transmembrane region" description="Helical" evidence="1">
    <location>
        <begin position="37"/>
        <end position="63"/>
    </location>
</feature>
<feature type="transmembrane region" description="Helical" evidence="1">
    <location>
        <begin position="75"/>
        <end position="103"/>
    </location>
</feature>
<comment type="caution">
    <text evidence="3">The sequence shown here is derived from an EMBL/GenBank/DDBJ whole genome shotgun (WGS) entry which is preliminary data.</text>
</comment>
<organism evidence="3 4">
    <name type="scientific">Chryseobacterium pennae</name>
    <dbReference type="NCBI Taxonomy" id="2258962"/>
    <lineage>
        <taxon>Bacteria</taxon>
        <taxon>Pseudomonadati</taxon>
        <taxon>Bacteroidota</taxon>
        <taxon>Flavobacteriia</taxon>
        <taxon>Flavobacteriales</taxon>
        <taxon>Weeksellaceae</taxon>
        <taxon>Chryseobacterium group</taxon>
        <taxon>Chryseobacterium</taxon>
    </lineage>
</organism>
<keyword evidence="3" id="KW-0418">Kinase</keyword>
<dbReference type="Pfam" id="PF06580">
    <property type="entry name" value="His_kinase"/>
    <property type="match status" value="1"/>
</dbReference>
<dbReference type="SUPFAM" id="SSF55874">
    <property type="entry name" value="ATPase domain of HSP90 chaperone/DNA topoisomerase II/histidine kinase"/>
    <property type="match status" value="1"/>
</dbReference>
<protein>
    <submittedName>
        <fullName evidence="3">Histidine kinase</fullName>
    </submittedName>
</protein>
<feature type="transmembrane region" description="Helical" evidence="1">
    <location>
        <begin position="12"/>
        <end position="31"/>
    </location>
</feature>
<dbReference type="PANTHER" id="PTHR34220">
    <property type="entry name" value="SENSOR HISTIDINE KINASE YPDA"/>
    <property type="match status" value="1"/>
</dbReference>
<feature type="transmembrane region" description="Helical" evidence="1">
    <location>
        <begin position="109"/>
        <end position="132"/>
    </location>
</feature>
<dbReference type="PANTHER" id="PTHR34220:SF7">
    <property type="entry name" value="SENSOR HISTIDINE KINASE YPDA"/>
    <property type="match status" value="1"/>
</dbReference>
<gene>
    <name evidence="3" type="ORF">DRF65_10455</name>
</gene>
<name>A0A3D9CAF2_9FLAO</name>
<dbReference type="GO" id="GO:0016020">
    <property type="term" value="C:membrane"/>
    <property type="evidence" value="ECO:0007669"/>
    <property type="project" value="InterPro"/>
</dbReference>
<dbReference type="InterPro" id="IPR050640">
    <property type="entry name" value="Bact_2-comp_sensor_kinase"/>
</dbReference>
<keyword evidence="1" id="KW-0812">Transmembrane</keyword>
<keyword evidence="4" id="KW-1185">Reference proteome</keyword>
<dbReference type="Gene3D" id="3.30.565.10">
    <property type="entry name" value="Histidine kinase-like ATPase, C-terminal domain"/>
    <property type="match status" value="1"/>
</dbReference>
<dbReference type="InterPro" id="IPR010559">
    <property type="entry name" value="Sig_transdc_His_kin_internal"/>
</dbReference>
<proteinExistence type="predicted"/>
<dbReference type="Proteomes" id="UP000256686">
    <property type="component" value="Unassembled WGS sequence"/>
</dbReference>
<accession>A0A3D9CAF2</accession>
<sequence length="331" mass="38253">MKKIDKKHSIAFVLIVTILLVCFYYMFQILTGKERNFWDFFVINLLPFVGIALMDFLIINIIYKYLKIRNIYLHVALDLFISSLFSVFVIFLVNLSLLGISAFKNSPDIIKSGIFILLWNSIVVLLIEIFFYNQQQVDAENKIAIMEKEKIQYQYDTLKAQINPHFLFNSLNVLSSLAYEDAEKANLFAKKMSGVYRYLLLTNERPLVTLQEELAFLDSYIFLEQIRFGNNLRVEVVNKAVLNRKVIPVSLQLLVENAVKHNITTAGSPLTIHIEITEDRITVSNNLQLRTTADRGGVGLKNLQKQYALYNKTIEVIKTDTEFIVKLTFLD</sequence>